<reference evidence="3" key="1">
    <citation type="journal article" date="2019" name="Int. J. Syst. Evol. Microbiol.">
        <title>The Global Catalogue of Microorganisms (GCM) 10K type strain sequencing project: providing services to taxonomists for standard genome sequencing and annotation.</title>
        <authorList>
            <consortium name="The Broad Institute Genomics Platform"/>
            <consortium name="The Broad Institute Genome Sequencing Center for Infectious Disease"/>
            <person name="Wu L."/>
            <person name="Ma J."/>
        </authorList>
    </citation>
    <scope>NUCLEOTIDE SEQUENCE [LARGE SCALE GENOMIC DNA]</scope>
    <source>
        <strain evidence="3">JCM 14901</strain>
    </source>
</reference>
<evidence type="ECO:0000313" key="2">
    <source>
        <dbReference type="EMBL" id="GAA1945633.1"/>
    </source>
</evidence>
<dbReference type="EMBL" id="BAAAOG010000001">
    <property type="protein sequence ID" value="GAA1945633.1"/>
    <property type="molecule type" value="Genomic_DNA"/>
</dbReference>
<dbReference type="Proteomes" id="UP001499933">
    <property type="component" value="Unassembled WGS sequence"/>
</dbReference>
<organism evidence="2 3">
    <name type="scientific">Microbacterium deminutum</name>
    <dbReference type="NCBI Taxonomy" id="344164"/>
    <lineage>
        <taxon>Bacteria</taxon>
        <taxon>Bacillati</taxon>
        <taxon>Actinomycetota</taxon>
        <taxon>Actinomycetes</taxon>
        <taxon>Micrococcales</taxon>
        <taxon>Microbacteriaceae</taxon>
        <taxon>Microbacterium</taxon>
    </lineage>
</organism>
<name>A0ABP5BM38_9MICO</name>
<evidence type="ECO:0000313" key="3">
    <source>
        <dbReference type="Proteomes" id="UP001499933"/>
    </source>
</evidence>
<protein>
    <submittedName>
        <fullName evidence="2">Uncharacterized protein</fullName>
    </submittedName>
</protein>
<feature type="compositionally biased region" description="Basic residues" evidence="1">
    <location>
        <begin position="52"/>
        <end position="61"/>
    </location>
</feature>
<sequence>MLVALGVAAVGATPAETASGEGADSCRGVPSATAMTITEMTRAMDAAAAAMARRRRARRPGVRPEVVMAPGRGGGGAERFAAPGRGGGADEPVTA</sequence>
<gene>
    <name evidence="2" type="ORF">GCM10009776_04430</name>
</gene>
<keyword evidence="3" id="KW-1185">Reference proteome</keyword>
<comment type="caution">
    <text evidence="2">The sequence shown here is derived from an EMBL/GenBank/DDBJ whole genome shotgun (WGS) entry which is preliminary data.</text>
</comment>
<feature type="region of interest" description="Disordered" evidence="1">
    <location>
        <begin position="46"/>
        <end position="95"/>
    </location>
</feature>
<accession>A0ABP5BM38</accession>
<evidence type="ECO:0000256" key="1">
    <source>
        <dbReference type="SAM" id="MobiDB-lite"/>
    </source>
</evidence>
<proteinExistence type="predicted"/>